<reference evidence="2" key="3">
    <citation type="journal article" date="2023" name="Int. J. Mol. Sci.">
        <title>De Novo Assembly and Annotation of 11 Diverse Shrub Willow (Salix) Genomes Reveals Novel Gene Organization in Sex-Linked Regions.</title>
        <authorList>
            <person name="Hyden B."/>
            <person name="Feng K."/>
            <person name="Yates T.B."/>
            <person name="Jawdy S."/>
            <person name="Cereghino C."/>
            <person name="Smart L.B."/>
            <person name="Muchero W."/>
        </authorList>
    </citation>
    <scope>NUCLEOTIDE SEQUENCE [LARGE SCALE GENOMIC DNA]</scope>
    <source>
        <tissue evidence="2">Shoot tip</tissue>
    </source>
</reference>
<dbReference type="EMBL" id="CAADRP010000613">
    <property type="protein sequence ID" value="VFU30374.1"/>
    <property type="molecule type" value="Genomic_DNA"/>
</dbReference>
<dbReference type="OrthoDB" id="1710503at2759"/>
<gene>
    <name evidence="2" type="ORF">OIU85_007458</name>
    <name evidence="3" type="ORF">SVIM_LOCUS117456</name>
</gene>
<feature type="transmembrane region" description="Helical" evidence="1">
    <location>
        <begin position="28"/>
        <end position="46"/>
    </location>
</feature>
<evidence type="ECO:0000313" key="3">
    <source>
        <dbReference type="EMBL" id="VFU30374.1"/>
    </source>
</evidence>
<evidence type="ECO:0008006" key="5">
    <source>
        <dbReference type="Google" id="ProtNLM"/>
    </source>
</evidence>
<keyword evidence="1" id="KW-0812">Transmembrane</keyword>
<proteinExistence type="predicted"/>
<accession>A0A6N2KUK4</accession>
<reference evidence="2" key="2">
    <citation type="submission" date="2022-11" db="EMBL/GenBank/DDBJ databases">
        <authorList>
            <person name="Hyden B.L."/>
            <person name="Feng K."/>
            <person name="Yates T."/>
            <person name="Jawdy S."/>
            <person name="Smart L.B."/>
            <person name="Muchero W."/>
        </authorList>
    </citation>
    <scope>NUCLEOTIDE SEQUENCE</scope>
    <source>
        <tissue evidence="2">Shoot tip</tissue>
    </source>
</reference>
<keyword evidence="1" id="KW-0472">Membrane</keyword>
<reference evidence="3" key="1">
    <citation type="submission" date="2019-03" db="EMBL/GenBank/DDBJ databases">
        <authorList>
            <person name="Mank J."/>
            <person name="Almeida P."/>
        </authorList>
    </citation>
    <scope>NUCLEOTIDE SEQUENCE</scope>
    <source>
        <strain evidence="3">78183</strain>
    </source>
</reference>
<organism evidence="3">
    <name type="scientific">Salix viminalis</name>
    <name type="common">Common osier</name>
    <name type="synonym">Basket willow</name>
    <dbReference type="NCBI Taxonomy" id="40686"/>
    <lineage>
        <taxon>Eukaryota</taxon>
        <taxon>Viridiplantae</taxon>
        <taxon>Streptophyta</taxon>
        <taxon>Embryophyta</taxon>
        <taxon>Tracheophyta</taxon>
        <taxon>Spermatophyta</taxon>
        <taxon>Magnoliopsida</taxon>
        <taxon>eudicotyledons</taxon>
        <taxon>Gunneridae</taxon>
        <taxon>Pentapetalae</taxon>
        <taxon>rosids</taxon>
        <taxon>fabids</taxon>
        <taxon>Malpighiales</taxon>
        <taxon>Salicaceae</taxon>
        <taxon>Saliceae</taxon>
        <taxon>Salix</taxon>
    </lineage>
</organism>
<keyword evidence="4" id="KW-1185">Reference proteome</keyword>
<dbReference type="AlphaFoldDB" id="A0A6N2KUK4"/>
<evidence type="ECO:0000313" key="4">
    <source>
        <dbReference type="Proteomes" id="UP001151529"/>
    </source>
</evidence>
<dbReference type="Proteomes" id="UP001151529">
    <property type="component" value="Chromosome 17"/>
</dbReference>
<keyword evidence="1" id="KW-1133">Transmembrane helix</keyword>
<dbReference type="EMBL" id="JAPFFL010000013">
    <property type="protein sequence ID" value="KAJ6683765.1"/>
    <property type="molecule type" value="Genomic_DNA"/>
</dbReference>
<name>A0A6N2KUK4_SALVM</name>
<protein>
    <recommendedName>
        <fullName evidence="5">Flavodoxin-like domain-containing protein</fullName>
    </recommendedName>
</protein>
<evidence type="ECO:0000313" key="2">
    <source>
        <dbReference type="EMBL" id="KAJ6683765.1"/>
    </source>
</evidence>
<evidence type="ECO:0000256" key="1">
    <source>
        <dbReference type="SAM" id="Phobius"/>
    </source>
</evidence>
<sequence>MSLSGSNLIRFIESVLGISLGNSLPNSVVIITTLFAILIGLVGFVLNRSSDRSKDINSLVFHKSLSVKDEEDEYEVVGGKTKVTIFYGTQVDTAECFGKAFAEAVKQDMRKQLL</sequence>